<evidence type="ECO:0000313" key="3">
    <source>
        <dbReference type="EMBL" id="EKX51571.1"/>
    </source>
</evidence>
<sequence length="524" mass="59836">MNKDKELERLLAEMREEPISQLKNKKNSVKTSTAASSDNSRIRDQLWEQSITSTAGDGVLWNKEFKVGGKVDQFLKESSQLSRLSQNPDDRRSLLKDVQRLAVEEAIRWREMSKLAGEFRLMGGDKLGAKWTRQFEKWLYSRRAACPTCPAGIFPLGKENEKDEELKRKLEAAGISSKQAEKICETIGKGARKAAATVGRTLVGKGGKVKVKRVDMQEGERTRTKYVLRCSGVTMEVNFDHYVKLQELMKHSGFVKHSDMTESFISCAIFSLLARYSSFQGGHYKAGGFQAAIHGSCFDTLMVEFGCWLECFASPMNCRYSRFCSAHFDTDYIFGSIGSFFQFFPREGSFEANPPFDDGTILKMIDHMEDIFSKSSLPLSFIIIIPYLPDQNGWRRVYSSEYKRAHLKVKQAEHGYFEGSQHDRINRYRIAPFDTSVIFLQNEAGSEKWPATKEKLLKLRNAFKPKLELNPHGLNFVAPDHSDNEEDEAGREQLEESGDENEENEKRVKSDVKHNEVSTKRQKR</sequence>
<dbReference type="Pfam" id="PF12237">
    <property type="entry name" value="PCIF1_WW"/>
    <property type="match status" value="1"/>
</dbReference>
<feature type="compositionally biased region" description="Acidic residues" evidence="1">
    <location>
        <begin position="483"/>
        <end position="503"/>
    </location>
</feature>
<dbReference type="GO" id="GO:0016422">
    <property type="term" value="F:mRNA (2'-O-methyladenosine-N6-)-methyltransferase activity"/>
    <property type="evidence" value="ECO:0007669"/>
    <property type="project" value="InterPro"/>
</dbReference>
<keyword evidence="5" id="KW-1185">Reference proteome</keyword>
<dbReference type="EnsemblProtists" id="EKX51571">
    <property type="protein sequence ID" value="EKX51571"/>
    <property type="gene ID" value="GUITHDRAFT_102834"/>
</dbReference>
<organism evidence="3">
    <name type="scientific">Guillardia theta (strain CCMP2712)</name>
    <name type="common">Cryptophyte</name>
    <dbReference type="NCBI Taxonomy" id="905079"/>
    <lineage>
        <taxon>Eukaryota</taxon>
        <taxon>Cryptophyceae</taxon>
        <taxon>Pyrenomonadales</taxon>
        <taxon>Geminigeraceae</taxon>
        <taxon>Guillardia</taxon>
    </lineage>
</organism>
<proteinExistence type="predicted"/>
<dbReference type="HOGENOM" id="CLU_520195_0_0_1"/>
<dbReference type="InterPro" id="IPR022035">
    <property type="entry name" value="PCIF1_WW"/>
</dbReference>
<feature type="compositionally biased region" description="Basic and acidic residues" evidence="1">
    <location>
        <begin position="504"/>
        <end position="524"/>
    </location>
</feature>
<feature type="region of interest" description="Disordered" evidence="1">
    <location>
        <begin position="471"/>
        <end position="524"/>
    </location>
</feature>
<dbReference type="Proteomes" id="UP000011087">
    <property type="component" value="Unassembled WGS sequence"/>
</dbReference>
<evidence type="ECO:0000259" key="2">
    <source>
        <dbReference type="Pfam" id="PF12237"/>
    </source>
</evidence>
<dbReference type="GO" id="GO:0099122">
    <property type="term" value="F:RNA polymerase II C-terminal domain binding"/>
    <property type="evidence" value="ECO:0007669"/>
    <property type="project" value="InterPro"/>
</dbReference>
<protein>
    <recommendedName>
        <fullName evidence="2">PCIF1 WW domain-containing protein</fullName>
    </recommendedName>
</protein>
<dbReference type="AlphaFoldDB" id="L1JSM5"/>
<dbReference type="KEGG" id="gtt:GUITHDRAFT_102834"/>
<feature type="compositionally biased region" description="Polar residues" evidence="1">
    <location>
        <begin position="29"/>
        <end position="39"/>
    </location>
</feature>
<gene>
    <name evidence="3" type="ORF">GUITHDRAFT_102834</name>
</gene>
<dbReference type="InterPro" id="IPR039881">
    <property type="entry name" value="PCIF1-like"/>
</dbReference>
<evidence type="ECO:0000256" key="1">
    <source>
        <dbReference type="SAM" id="MobiDB-lite"/>
    </source>
</evidence>
<evidence type="ECO:0000313" key="4">
    <source>
        <dbReference type="EnsemblProtists" id="EKX51571"/>
    </source>
</evidence>
<evidence type="ECO:0000313" key="5">
    <source>
        <dbReference type="Proteomes" id="UP000011087"/>
    </source>
</evidence>
<name>L1JSM5_GUITC</name>
<reference evidence="3 5" key="1">
    <citation type="journal article" date="2012" name="Nature">
        <title>Algal genomes reveal evolutionary mosaicism and the fate of nucleomorphs.</title>
        <authorList>
            <consortium name="DOE Joint Genome Institute"/>
            <person name="Curtis B.A."/>
            <person name="Tanifuji G."/>
            <person name="Burki F."/>
            <person name="Gruber A."/>
            <person name="Irimia M."/>
            <person name="Maruyama S."/>
            <person name="Arias M.C."/>
            <person name="Ball S.G."/>
            <person name="Gile G.H."/>
            <person name="Hirakawa Y."/>
            <person name="Hopkins J.F."/>
            <person name="Kuo A."/>
            <person name="Rensing S.A."/>
            <person name="Schmutz J."/>
            <person name="Symeonidi A."/>
            <person name="Elias M."/>
            <person name="Eveleigh R.J."/>
            <person name="Herman E.K."/>
            <person name="Klute M.J."/>
            <person name="Nakayama T."/>
            <person name="Obornik M."/>
            <person name="Reyes-Prieto A."/>
            <person name="Armbrust E.V."/>
            <person name="Aves S.J."/>
            <person name="Beiko R.G."/>
            <person name="Coutinho P."/>
            <person name="Dacks J.B."/>
            <person name="Durnford D.G."/>
            <person name="Fast N.M."/>
            <person name="Green B.R."/>
            <person name="Grisdale C.J."/>
            <person name="Hempel F."/>
            <person name="Henrissat B."/>
            <person name="Hoppner M.P."/>
            <person name="Ishida K."/>
            <person name="Kim E."/>
            <person name="Koreny L."/>
            <person name="Kroth P.G."/>
            <person name="Liu Y."/>
            <person name="Malik S.B."/>
            <person name="Maier U.G."/>
            <person name="McRose D."/>
            <person name="Mock T."/>
            <person name="Neilson J.A."/>
            <person name="Onodera N.T."/>
            <person name="Poole A.M."/>
            <person name="Pritham E.J."/>
            <person name="Richards T.A."/>
            <person name="Rocap G."/>
            <person name="Roy S.W."/>
            <person name="Sarai C."/>
            <person name="Schaack S."/>
            <person name="Shirato S."/>
            <person name="Slamovits C.H."/>
            <person name="Spencer D.F."/>
            <person name="Suzuki S."/>
            <person name="Worden A.Z."/>
            <person name="Zauner S."/>
            <person name="Barry K."/>
            <person name="Bell C."/>
            <person name="Bharti A.K."/>
            <person name="Crow J.A."/>
            <person name="Grimwood J."/>
            <person name="Kramer R."/>
            <person name="Lindquist E."/>
            <person name="Lucas S."/>
            <person name="Salamov A."/>
            <person name="McFadden G.I."/>
            <person name="Lane C.E."/>
            <person name="Keeling P.J."/>
            <person name="Gray M.W."/>
            <person name="Grigoriev I.V."/>
            <person name="Archibald J.M."/>
        </authorList>
    </citation>
    <scope>NUCLEOTIDE SEQUENCE</scope>
    <source>
        <strain evidence="3 5">CCMP2712</strain>
    </source>
</reference>
<dbReference type="PaxDb" id="55529-EKX51571"/>
<dbReference type="eggNOG" id="ENOG502QVT7">
    <property type="taxonomic scope" value="Eukaryota"/>
</dbReference>
<feature type="domain" description="PCIF1 WW" evidence="2">
    <location>
        <begin position="244"/>
        <end position="419"/>
    </location>
</feature>
<dbReference type="OrthoDB" id="193787at2759"/>
<dbReference type="RefSeq" id="XP_005838551.1">
    <property type="nucleotide sequence ID" value="XM_005838494.1"/>
</dbReference>
<dbReference type="OMA" id="FASPMNA"/>
<reference evidence="5" key="2">
    <citation type="submission" date="2012-11" db="EMBL/GenBank/DDBJ databases">
        <authorList>
            <person name="Kuo A."/>
            <person name="Curtis B.A."/>
            <person name="Tanifuji G."/>
            <person name="Burki F."/>
            <person name="Gruber A."/>
            <person name="Irimia M."/>
            <person name="Maruyama S."/>
            <person name="Arias M.C."/>
            <person name="Ball S.G."/>
            <person name="Gile G.H."/>
            <person name="Hirakawa Y."/>
            <person name="Hopkins J.F."/>
            <person name="Rensing S.A."/>
            <person name="Schmutz J."/>
            <person name="Symeonidi A."/>
            <person name="Elias M."/>
            <person name="Eveleigh R.J."/>
            <person name="Herman E.K."/>
            <person name="Klute M.J."/>
            <person name="Nakayama T."/>
            <person name="Obornik M."/>
            <person name="Reyes-Prieto A."/>
            <person name="Armbrust E.V."/>
            <person name="Aves S.J."/>
            <person name="Beiko R.G."/>
            <person name="Coutinho P."/>
            <person name="Dacks J.B."/>
            <person name="Durnford D.G."/>
            <person name="Fast N.M."/>
            <person name="Green B.R."/>
            <person name="Grisdale C."/>
            <person name="Hempe F."/>
            <person name="Henrissat B."/>
            <person name="Hoppner M.P."/>
            <person name="Ishida K.-I."/>
            <person name="Kim E."/>
            <person name="Koreny L."/>
            <person name="Kroth P.G."/>
            <person name="Liu Y."/>
            <person name="Malik S.-B."/>
            <person name="Maier U.G."/>
            <person name="McRose D."/>
            <person name="Mock T."/>
            <person name="Neilson J.A."/>
            <person name="Onodera N.T."/>
            <person name="Poole A.M."/>
            <person name="Pritham E.J."/>
            <person name="Richards T.A."/>
            <person name="Rocap G."/>
            <person name="Roy S.W."/>
            <person name="Sarai C."/>
            <person name="Schaack S."/>
            <person name="Shirato S."/>
            <person name="Slamovits C.H."/>
            <person name="Spencer D.F."/>
            <person name="Suzuki S."/>
            <person name="Worden A.Z."/>
            <person name="Zauner S."/>
            <person name="Barry K."/>
            <person name="Bell C."/>
            <person name="Bharti A.K."/>
            <person name="Crow J.A."/>
            <person name="Grimwood J."/>
            <person name="Kramer R."/>
            <person name="Lindquist E."/>
            <person name="Lucas S."/>
            <person name="Salamov A."/>
            <person name="McFadden G.I."/>
            <person name="Lane C.E."/>
            <person name="Keeling P.J."/>
            <person name="Gray M.W."/>
            <person name="Grigoriev I.V."/>
            <person name="Archibald J.M."/>
        </authorList>
    </citation>
    <scope>NUCLEOTIDE SEQUENCE</scope>
    <source>
        <strain evidence="5">CCMP2712</strain>
    </source>
</reference>
<dbReference type="PANTHER" id="PTHR21727:SF0">
    <property type="entry name" value="MRNA (2'-O-METHYLADENOSINE-N(6)-)-METHYLTRANSFERASE"/>
    <property type="match status" value="1"/>
</dbReference>
<dbReference type="GeneID" id="17308255"/>
<dbReference type="EMBL" id="JH992975">
    <property type="protein sequence ID" value="EKX51571.1"/>
    <property type="molecule type" value="Genomic_DNA"/>
</dbReference>
<feature type="region of interest" description="Disordered" evidence="1">
    <location>
        <begin position="17"/>
        <end position="40"/>
    </location>
</feature>
<reference evidence="4" key="3">
    <citation type="submission" date="2015-06" db="UniProtKB">
        <authorList>
            <consortium name="EnsemblProtists"/>
        </authorList>
    </citation>
    <scope>IDENTIFICATION</scope>
</reference>
<dbReference type="PANTHER" id="PTHR21727">
    <property type="entry name" value="PHOSPHORYLATED CTD INTERACTING FACTOR 1"/>
    <property type="match status" value="1"/>
</dbReference>
<accession>L1JSM5</accession>